<dbReference type="SMART" id="SM00320">
    <property type="entry name" value="WD40"/>
    <property type="match status" value="10"/>
</dbReference>
<feature type="domain" description="Orc1-like AAA ATPase" evidence="4">
    <location>
        <begin position="293"/>
        <end position="438"/>
    </location>
</feature>
<dbReference type="RefSeq" id="WP_076167286.1">
    <property type="nucleotide sequence ID" value="NZ_JBEZVB010000067.1"/>
</dbReference>
<proteinExistence type="predicted"/>
<dbReference type="Pfam" id="PF13191">
    <property type="entry name" value="AAA_16"/>
    <property type="match status" value="1"/>
</dbReference>
<dbReference type="InterPro" id="IPR020472">
    <property type="entry name" value="WD40_PAC1"/>
</dbReference>
<name>A0A1R0KGH1_9PSEU</name>
<dbReference type="Gene3D" id="3.40.50.300">
    <property type="entry name" value="P-loop containing nucleotide triphosphate hydrolases"/>
    <property type="match status" value="1"/>
</dbReference>
<dbReference type="CDD" id="cd00200">
    <property type="entry name" value="WD40"/>
    <property type="match status" value="1"/>
</dbReference>
<dbReference type="PROSITE" id="PS50082">
    <property type="entry name" value="WD_REPEATS_2"/>
    <property type="match status" value="6"/>
</dbReference>
<dbReference type="InterPro" id="IPR041664">
    <property type="entry name" value="AAA_16"/>
</dbReference>
<feature type="repeat" description="WD" evidence="3">
    <location>
        <begin position="783"/>
        <end position="821"/>
    </location>
</feature>
<dbReference type="Pfam" id="PF00400">
    <property type="entry name" value="WD40"/>
    <property type="match status" value="6"/>
</dbReference>
<dbReference type="PANTHER" id="PTHR22847:SF637">
    <property type="entry name" value="WD REPEAT DOMAIN 5B"/>
    <property type="match status" value="1"/>
</dbReference>
<dbReference type="InterPro" id="IPR015943">
    <property type="entry name" value="WD40/YVTN_repeat-like_dom_sf"/>
</dbReference>
<organism evidence="5 6">
    <name type="scientific">Amycolatopsis coloradensis</name>
    <dbReference type="NCBI Taxonomy" id="76021"/>
    <lineage>
        <taxon>Bacteria</taxon>
        <taxon>Bacillati</taxon>
        <taxon>Actinomycetota</taxon>
        <taxon>Actinomycetes</taxon>
        <taxon>Pseudonocardiales</taxon>
        <taxon>Pseudonocardiaceae</taxon>
        <taxon>Amycolatopsis</taxon>
    </lineage>
</organism>
<feature type="repeat" description="WD" evidence="3">
    <location>
        <begin position="1141"/>
        <end position="1184"/>
    </location>
</feature>
<evidence type="ECO:0000259" key="4">
    <source>
        <dbReference type="Pfam" id="PF13191"/>
    </source>
</evidence>
<reference evidence="5 6" key="1">
    <citation type="submission" date="2016-01" db="EMBL/GenBank/DDBJ databases">
        <title>Amycolatopsis coloradensis genome sequencing and assembly.</title>
        <authorList>
            <person name="Mayilraj S."/>
        </authorList>
    </citation>
    <scope>NUCLEOTIDE SEQUENCE [LARGE SCALE GENOMIC DNA]</scope>
    <source>
        <strain evidence="5 6">DSM 44225</strain>
    </source>
</reference>
<protein>
    <recommendedName>
        <fullName evidence="4">Orc1-like AAA ATPase domain-containing protein</fullName>
    </recommendedName>
</protein>
<keyword evidence="1 3" id="KW-0853">WD repeat</keyword>
<keyword evidence="2" id="KW-0677">Repeat</keyword>
<feature type="repeat" description="WD" evidence="3">
    <location>
        <begin position="873"/>
        <end position="916"/>
    </location>
</feature>
<feature type="repeat" description="WD" evidence="3">
    <location>
        <begin position="917"/>
        <end position="959"/>
    </location>
</feature>
<dbReference type="SUPFAM" id="SSF52540">
    <property type="entry name" value="P-loop containing nucleoside triphosphate hydrolases"/>
    <property type="match status" value="1"/>
</dbReference>
<comment type="caution">
    <text evidence="5">The sequence shown here is derived from an EMBL/GenBank/DDBJ whole genome shotgun (WGS) entry which is preliminary data.</text>
</comment>
<dbReference type="PROSITE" id="PS00678">
    <property type="entry name" value="WD_REPEATS_1"/>
    <property type="match status" value="5"/>
</dbReference>
<feature type="repeat" description="WD" evidence="3">
    <location>
        <begin position="1117"/>
        <end position="1139"/>
    </location>
</feature>
<dbReference type="Gene3D" id="2.130.10.10">
    <property type="entry name" value="YVTN repeat-like/Quinoprotein amine dehydrogenase"/>
    <property type="match status" value="3"/>
</dbReference>
<dbReference type="SUPFAM" id="SSF50978">
    <property type="entry name" value="WD40 repeat-like"/>
    <property type="match status" value="2"/>
</dbReference>
<dbReference type="InterPro" id="IPR027417">
    <property type="entry name" value="P-loop_NTPase"/>
</dbReference>
<dbReference type="PRINTS" id="PR00320">
    <property type="entry name" value="GPROTEINBRPT"/>
</dbReference>
<dbReference type="EMBL" id="MQUQ01000023">
    <property type="protein sequence ID" value="OLZ44677.1"/>
    <property type="molecule type" value="Genomic_DNA"/>
</dbReference>
<evidence type="ECO:0000256" key="3">
    <source>
        <dbReference type="PROSITE-ProRule" id="PRU00221"/>
    </source>
</evidence>
<dbReference type="InterPro" id="IPR036322">
    <property type="entry name" value="WD40_repeat_dom_sf"/>
</dbReference>
<evidence type="ECO:0000313" key="5">
    <source>
        <dbReference type="EMBL" id="OLZ44677.1"/>
    </source>
</evidence>
<feature type="repeat" description="WD" evidence="3">
    <location>
        <begin position="1187"/>
        <end position="1228"/>
    </location>
</feature>
<dbReference type="Proteomes" id="UP000187486">
    <property type="component" value="Unassembled WGS sequence"/>
</dbReference>
<dbReference type="InterPro" id="IPR019775">
    <property type="entry name" value="WD40_repeat_CS"/>
</dbReference>
<gene>
    <name evidence="5" type="ORF">BS329_35815</name>
</gene>
<dbReference type="OrthoDB" id="218695at2"/>
<dbReference type="PROSITE" id="PS50294">
    <property type="entry name" value="WD_REPEATS_REGION"/>
    <property type="match status" value="4"/>
</dbReference>
<keyword evidence="6" id="KW-1185">Reference proteome</keyword>
<evidence type="ECO:0000313" key="6">
    <source>
        <dbReference type="Proteomes" id="UP000187486"/>
    </source>
</evidence>
<accession>A0A1R0KGH1</accession>
<dbReference type="InterPro" id="IPR001680">
    <property type="entry name" value="WD40_rpt"/>
</dbReference>
<evidence type="ECO:0000256" key="2">
    <source>
        <dbReference type="ARBA" id="ARBA00022737"/>
    </source>
</evidence>
<evidence type="ECO:0000256" key="1">
    <source>
        <dbReference type="ARBA" id="ARBA00022574"/>
    </source>
</evidence>
<dbReference type="STRING" id="76021.BS329_35815"/>
<dbReference type="PANTHER" id="PTHR22847">
    <property type="entry name" value="WD40 REPEAT PROTEIN"/>
    <property type="match status" value="1"/>
</dbReference>
<sequence length="1395" mass="152010">MSDRPPRRILIATGTTRHPHCPDLGDRPELSGEIDRMVRLFTAPESGLGYRQASGFTADMRFADLRAGIREVVTSKAMTSEDHVVFYYTGHGQVDDSGEFLFPLVDTTEDLVGTGLLAGDLARWLWVGSRVQRLLIVLDTCHAGKAGAEISRFGTAALGRLRGLANQPGFEILTATRPSEEALAGTFTQALERAIRHRGSGGHDVPFLKLDTVVSMINSDPEKAPSQHAQRLGAGESESKFLPNPRFNTWLRGLDLRTQFDHERRQERDRDLKDHVLPRAQGLDRPQADKWLFTGRHEALKDLCDWLRDLDRDGRSRVVHGAPGSGKSALLSRLTVLAHPQHRQKVPRLDQLPPETIPPRRGIDTFIHARGQTSAQVLAKLCQDAEIEATTPGDLLAELADRQRPFVAVIDALDEATDADELVMRVLSPLLRGAPRSRLRLLLGTRTPLLGKLGGPFEALDLDSERYADPESVTTYVKRCLLDLVPDSPYSAAPPHVLDAVATAVGTAAGQSFLVALITGRSLALRKDIPNPYSDRWRAALPRYAAEAMRLDLDGRLGAEAAKARDLLAPLAYARGSGLPWEDVWAAQATVLAGRSYTMADIDWLVEKAGFYVIEAEEKERSVYRLYHEALAEHLREDRGERASHQAIFEFWIDRATTANGKVDWWRAHTYALRHLATHAEKAGTLENLLADPVYLLNAERAPLLTALAADDDTMRSPAAQAYSRTLKHLWNKPVGEHASYLELAAHCHRATILAKNIAAEWPEPPWRTLWAQWVRRSRNLTVKAHQARVTSIAVGDPYGHPVVVSGSEDGTIKMWDLATGVPDKRAIETNRGAVHAVVLGELESKPILVSGGDDMQVHLWDYVSGMPIGAPLTGHIHQIRAMAFAEVDGVPTLVTGSFDRTVRAWDLSTGQAKACFEGHKDSITAVKISTRLRPLAISGALDGWIRVWDLLSGQAGSRKWNRGKSSVVAMDTVETAERLIVVTSSSDGSIGAFDLMTGEVVGRIIDSRSNPARAVAARYLDGRLIVVCGHTDRKIRTWDLNTGSEFAHSFAGHESSIHAVGFGGLDGQPLAISGGDDRTVRVHDLAVHNGDKSFESSHLRGLRCIAIARVRNRVVVVSGSDDATIRLWDAETGKPLGEPLEGHSAEVRAIAVGSVAGTAILLSGSEDGVIRIWDLETGEARRRQLNHGHPVRAVACTIADKQLVAVSGGSDGSVDAWNLETGARMTSPLVGYLYPILAVSVGRATGRVERLPIGSESEHGVLWGPVRGSFTEAKPESAVAVFARADGRNVLAAGGQDGVFRLWTLGNGKTSMFGLRVSTGLSLLEERSGKESITAIAYHARRGFAIARTYFVEIEDLDGKPRTVYLDAEIKALAFAAADKLIVGTNQGILALRI</sequence>
<dbReference type="Gene3D" id="3.40.50.1460">
    <property type="match status" value="1"/>
</dbReference>